<dbReference type="EMBL" id="JBDIMF010000006">
    <property type="protein sequence ID" value="MEN2787615.1"/>
    <property type="molecule type" value="Genomic_DNA"/>
</dbReference>
<evidence type="ECO:0000313" key="2">
    <source>
        <dbReference type="Proteomes" id="UP001404104"/>
    </source>
</evidence>
<sequence length="63" mass="6987">MTVIETYRANAAAQREAAEKTNLPNRREMHERSALTWETMAISAEATVGRALVNQAAKAEREA</sequence>
<organism evidence="1 2">
    <name type="scientific">Sphingomonas qilianensis</name>
    <dbReference type="NCBI Taxonomy" id="1736690"/>
    <lineage>
        <taxon>Bacteria</taxon>
        <taxon>Pseudomonadati</taxon>
        <taxon>Pseudomonadota</taxon>
        <taxon>Alphaproteobacteria</taxon>
        <taxon>Sphingomonadales</taxon>
        <taxon>Sphingomonadaceae</taxon>
        <taxon>Sphingomonas</taxon>
    </lineage>
</organism>
<evidence type="ECO:0000313" key="1">
    <source>
        <dbReference type="EMBL" id="MEN2787615.1"/>
    </source>
</evidence>
<protein>
    <submittedName>
        <fullName evidence="1">Uncharacterized protein</fullName>
    </submittedName>
</protein>
<keyword evidence="2" id="KW-1185">Reference proteome</keyword>
<reference evidence="1 2" key="1">
    <citation type="submission" date="2024-05" db="EMBL/GenBank/DDBJ databases">
        <authorList>
            <person name="Liu Q."/>
            <person name="Xin Y.-H."/>
        </authorList>
    </citation>
    <scope>NUCLEOTIDE SEQUENCE [LARGE SCALE GENOMIC DNA]</scope>
    <source>
        <strain evidence="1 2">CGMCC 1.15349</strain>
    </source>
</reference>
<proteinExistence type="predicted"/>
<accession>A0ABU9XVN3</accession>
<gene>
    <name evidence="1" type="ORF">ABC969_14450</name>
</gene>
<comment type="caution">
    <text evidence="1">The sequence shown here is derived from an EMBL/GenBank/DDBJ whole genome shotgun (WGS) entry which is preliminary data.</text>
</comment>
<dbReference type="RefSeq" id="WP_345865848.1">
    <property type="nucleotide sequence ID" value="NZ_JBDIMF010000006.1"/>
</dbReference>
<dbReference type="Proteomes" id="UP001404104">
    <property type="component" value="Unassembled WGS sequence"/>
</dbReference>
<name>A0ABU9XVN3_9SPHN</name>